<dbReference type="RefSeq" id="WP_068742807.1">
    <property type="nucleotide sequence ID" value="NZ_FNSA01000003.1"/>
</dbReference>
<gene>
    <name evidence="1" type="ORF">SAMN04489793_3200</name>
</gene>
<organism evidence="1 2">
    <name type="scientific">Tsukamurella tyrosinosolvens</name>
    <dbReference type="NCBI Taxonomy" id="57704"/>
    <lineage>
        <taxon>Bacteria</taxon>
        <taxon>Bacillati</taxon>
        <taxon>Actinomycetota</taxon>
        <taxon>Actinomycetes</taxon>
        <taxon>Mycobacteriales</taxon>
        <taxon>Tsukamurellaceae</taxon>
        <taxon>Tsukamurella</taxon>
    </lineage>
</organism>
<dbReference type="STRING" id="57704.SAMN04489793_3200"/>
<dbReference type="EMBL" id="FNSA01000003">
    <property type="protein sequence ID" value="SEC79106.1"/>
    <property type="molecule type" value="Genomic_DNA"/>
</dbReference>
<reference evidence="2" key="1">
    <citation type="submission" date="2016-10" db="EMBL/GenBank/DDBJ databases">
        <authorList>
            <person name="Varghese N."/>
            <person name="Submissions S."/>
        </authorList>
    </citation>
    <scope>NUCLEOTIDE SEQUENCE [LARGE SCALE GENOMIC DNA]</scope>
    <source>
        <strain evidence="2">DSM 44234</strain>
    </source>
</reference>
<name>A0A1H4VDR9_TSUTY</name>
<proteinExistence type="predicted"/>
<dbReference type="AlphaFoldDB" id="A0A1H4VDR9"/>
<sequence length="101" mass="10740">MSAGVCPLCGSSDLDIHPADDDLLVCRGCAESLDHSEPVQVHTPQTATQYIVRNGLVPLSDYSKYLEADDEWCPGGYELGNGGHHQVSNGSCDLCGAKNFS</sequence>
<evidence type="ECO:0000313" key="1">
    <source>
        <dbReference type="EMBL" id="SEC79106.1"/>
    </source>
</evidence>
<evidence type="ECO:0000313" key="2">
    <source>
        <dbReference type="Proteomes" id="UP000182241"/>
    </source>
</evidence>
<dbReference type="Proteomes" id="UP000182241">
    <property type="component" value="Unassembled WGS sequence"/>
</dbReference>
<accession>A0A1H4VDR9</accession>
<protein>
    <submittedName>
        <fullName evidence="1">Uncharacterized protein</fullName>
    </submittedName>
</protein>
<keyword evidence="2" id="KW-1185">Reference proteome</keyword>